<dbReference type="Pfam" id="PF13409">
    <property type="entry name" value="GST_N_2"/>
    <property type="match status" value="1"/>
</dbReference>
<dbReference type="SUPFAM" id="SSF47616">
    <property type="entry name" value="GST C-terminal domain-like"/>
    <property type="match status" value="1"/>
</dbReference>
<dbReference type="InterPro" id="IPR004046">
    <property type="entry name" value="GST_C"/>
</dbReference>
<dbReference type="Gene3D" id="1.20.1050.10">
    <property type="match status" value="1"/>
</dbReference>
<dbReference type="PANTHER" id="PTHR44051:SF8">
    <property type="entry name" value="GLUTATHIONE S-TRANSFERASE GSTA"/>
    <property type="match status" value="1"/>
</dbReference>
<reference evidence="3 4" key="1">
    <citation type="journal article" date="2016" name="Antonie Van Leeuwenhoek">
        <title>Denitratimonas tolerans gen. nov., sp. nov., a denitrifying bacterium isolated from a bioreactor for tannery wastewater treatment.</title>
        <authorList>
            <person name="Han S.I."/>
            <person name="Kim J.O."/>
            <person name="Lee Y.R."/>
            <person name="Ekpeghere K.I."/>
            <person name="Koh S.C."/>
            <person name="Whang K.S."/>
        </authorList>
    </citation>
    <scope>NUCLEOTIDE SEQUENCE [LARGE SCALE GENOMIC DNA]</scope>
    <source>
        <strain evidence="3 4">KACC 17565</strain>
    </source>
</reference>
<proteinExistence type="predicted"/>
<keyword evidence="4" id="KW-1185">Reference proteome</keyword>
<dbReference type="CDD" id="cd03188">
    <property type="entry name" value="GST_C_Beta"/>
    <property type="match status" value="1"/>
</dbReference>
<name>A0AAW9R5Q1_9GAMM</name>
<dbReference type="PROSITE" id="PS50405">
    <property type="entry name" value="GST_CTER"/>
    <property type="match status" value="1"/>
</dbReference>
<dbReference type="CDD" id="cd03057">
    <property type="entry name" value="GST_N_Beta"/>
    <property type="match status" value="1"/>
</dbReference>
<feature type="domain" description="GST C-terminal" evidence="2">
    <location>
        <begin position="83"/>
        <end position="204"/>
    </location>
</feature>
<dbReference type="Proteomes" id="UP001364472">
    <property type="component" value="Unassembled WGS sequence"/>
</dbReference>
<dbReference type="SUPFAM" id="SSF52833">
    <property type="entry name" value="Thioredoxin-like"/>
    <property type="match status" value="1"/>
</dbReference>
<dbReference type="EMBL" id="JBBDHC010000023">
    <property type="protein sequence ID" value="MEJ1250560.1"/>
    <property type="molecule type" value="Genomic_DNA"/>
</dbReference>
<dbReference type="PANTHER" id="PTHR44051">
    <property type="entry name" value="GLUTATHIONE S-TRANSFERASE-RELATED"/>
    <property type="match status" value="1"/>
</dbReference>
<dbReference type="SFLD" id="SFLDS00019">
    <property type="entry name" value="Glutathione_Transferase_(cytos"/>
    <property type="match status" value="1"/>
</dbReference>
<comment type="caution">
    <text evidence="3">The sequence shown here is derived from an EMBL/GenBank/DDBJ whole genome shotgun (WGS) entry which is preliminary data.</text>
</comment>
<dbReference type="InterPro" id="IPR036282">
    <property type="entry name" value="Glutathione-S-Trfase_C_sf"/>
</dbReference>
<evidence type="ECO:0000259" key="2">
    <source>
        <dbReference type="PROSITE" id="PS50405"/>
    </source>
</evidence>
<sequence length="204" mass="22364">MKLYCMPGACSLTDHIVLEWIGQPYQYQPVARDELKTSYLKVNPSGAVPALALADGTILTQNIAILDYLAGLAPEAKLMGDGSALSRARVMRWLAFINADVHKNFSPLFSPAAFVDGEAARESLKEKAIGRLRKQFEILDAQLGSGTWLVDNRRSVADPYLYVILRWAQAMQLDLSGLGNLARFIRHMESDAGVQTALKAEGLA</sequence>
<evidence type="ECO:0000313" key="4">
    <source>
        <dbReference type="Proteomes" id="UP001364472"/>
    </source>
</evidence>
<dbReference type="AlphaFoldDB" id="A0AAW9R5Q1"/>
<evidence type="ECO:0000313" key="3">
    <source>
        <dbReference type="EMBL" id="MEJ1250560.1"/>
    </source>
</evidence>
<protein>
    <submittedName>
        <fullName evidence="3">Glutathione binding-like protein</fullName>
    </submittedName>
</protein>
<feature type="domain" description="GST N-terminal" evidence="1">
    <location>
        <begin position="1"/>
        <end position="77"/>
    </location>
</feature>
<dbReference type="RefSeq" id="WP_337336263.1">
    <property type="nucleotide sequence ID" value="NZ_JBBDHC010000023.1"/>
</dbReference>
<dbReference type="InterPro" id="IPR004045">
    <property type="entry name" value="Glutathione_S-Trfase_N"/>
</dbReference>
<evidence type="ECO:0000259" key="1">
    <source>
        <dbReference type="PROSITE" id="PS50404"/>
    </source>
</evidence>
<dbReference type="InterPro" id="IPR036249">
    <property type="entry name" value="Thioredoxin-like_sf"/>
</dbReference>
<dbReference type="PROSITE" id="PS50404">
    <property type="entry name" value="GST_NTER"/>
    <property type="match status" value="1"/>
</dbReference>
<dbReference type="Pfam" id="PF00043">
    <property type="entry name" value="GST_C"/>
    <property type="match status" value="1"/>
</dbReference>
<dbReference type="SFLD" id="SFLDG00358">
    <property type="entry name" value="Main_(cytGST)"/>
    <property type="match status" value="1"/>
</dbReference>
<dbReference type="InterPro" id="IPR040079">
    <property type="entry name" value="Glutathione_S-Trfase"/>
</dbReference>
<dbReference type="Gene3D" id="3.40.30.10">
    <property type="entry name" value="Glutaredoxin"/>
    <property type="match status" value="1"/>
</dbReference>
<dbReference type="SFLD" id="SFLDG01150">
    <property type="entry name" value="Main.1:_Beta-like"/>
    <property type="match status" value="1"/>
</dbReference>
<organism evidence="3 4">
    <name type="scientific">Denitratimonas tolerans</name>
    <dbReference type="NCBI Taxonomy" id="1338420"/>
    <lineage>
        <taxon>Bacteria</taxon>
        <taxon>Pseudomonadati</taxon>
        <taxon>Pseudomonadota</taxon>
        <taxon>Gammaproteobacteria</taxon>
        <taxon>Lysobacterales</taxon>
        <taxon>Lysobacteraceae</taxon>
        <taxon>Denitratimonas</taxon>
    </lineage>
</organism>
<accession>A0AAW9R5Q1</accession>
<gene>
    <name evidence="3" type="ORF">WB794_12850</name>
</gene>
<dbReference type="InterPro" id="IPR010987">
    <property type="entry name" value="Glutathione-S-Trfase_C-like"/>
</dbReference>